<dbReference type="AlphaFoldDB" id="A6KGQ8"/>
<gene>
    <name evidence="1" type="ORF">rCG_64446</name>
</gene>
<proteinExistence type="predicted"/>
<evidence type="ECO:0000313" key="1">
    <source>
        <dbReference type="EMBL" id="EDM14137.1"/>
    </source>
</evidence>
<dbReference type="EMBL" id="CH474049">
    <property type="protein sequence ID" value="EDM14137.1"/>
    <property type="molecule type" value="Genomic_DNA"/>
</dbReference>
<feature type="non-terminal residue" evidence="1">
    <location>
        <position position="1"/>
    </location>
</feature>
<reference evidence="1 2" key="1">
    <citation type="submission" date="2005-07" db="EMBL/GenBank/DDBJ databases">
        <authorList>
            <person name="Mural R.J."/>
            <person name="Li P.W."/>
            <person name="Adams M.D."/>
            <person name="Amanatides P.G."/>
            <person name="Baden-Tillson H."/>
            <person name="Barnstead M."/>
            <person name="Chin S.H."/>
            <person name="Dew I."/>
            <person name="Evans C.A."/>
            <person name="Ferriera S."/>
            <person name="Flanigan M."/>
            <person name="Fosler C."/>
            <person name="Glodek A."/>
            <person name="Gu Z."/>
            <person name="Holt R.A."/>
            <person name="Jennings D."/>
            <person name="Kraft C.L."/>
            <person name="Lu F."/>
            <person name="Nguyen T."/>
            <person name="Nusskern D.R."/>
            <person name="Pfannkoch C.M."/>
            <person name="Sitter C."/>
            <person name="Sutton G.G."/>
            <person name="Venter J.C."/>
            <person name="Wang Z."/>
            <person name="Woodage T."/>
            <person name="Zheng X.H."/>
            <person name="Zhong F."/>
        </authorList>
    </citation>
    <scope>NUCLEOTIDE SEQUENCE [LARGE SCALE GENOMIC DNA]</scope>
    <source>
        <strain>BN</strain>
        <strain evidence="2">Sprague-Dawley</strain>
    </source>
</reference>
<sequence length="19" mass="2002">QTLGLTRVLELGQNSASSQ</sequence>
<evidence type="ECO:0000313" key="2">
    <source>
        <dbReference type="Proteomes" id="UP000234681"/>
    </source>
</evidence>
<accession>A6KGQ8</accession>
<organism evidence="1 2">
    <name type="scientific">Rattus norvegicus</name>
    <name type="common">Rat</name>
    <dbReference type="NCBI Taxonomy" id="10116"/>
    <lineage>
        <taxon>Eukaryota</taxon>
        <taxon>Metazoa</taxon>
        <taxon>Chordata</taxon>
        <taxon>Craniata</taxon>
        <taxon>Vertebrata</taxon>
        <taxon>Euteleostomi</taxon>
        <taxon>Mammalia</taxon>
        <taxon>Eutheria</taxon>
        <taxon>Euarchontoglires</taxon>
        <taxon>Glires</taxon>
        <taxon>Rodentia</taxon>
        <taxon>Myomorpha</taxon>
        <taxon>Muroidea</taxon>
        <taxon>Muridae</taxon>
        <taxon>Murinae</taxon>
        <taxon>Rattus</taxon>
    </lineage>
</organism>
<feature type="non-terminal residue" evidence="1">
    <location>
        <position position="19"/>
    </location>
</feature>
<protein>
    <submittedName>
        <fullName evidence="1">RCG64446</fullName>
    </submittedName>
</protein>
<name>A6KGQ8_RAT</name>
<dbReference type="Proteomes" id="UP000234681">
    <property type="component" value="Chromosome 15"/>
</dbReference>